<keyword evidence="1" id="KW-1133">Transmembrane helix</keyword>
<dbReference type="Proteomes" id="UP001279734">
    <property type="component" value="Unassembled WGS sequence"/>
</dbReference>
<sequence>MTSVEHATLGLVHGPQIVDCPQQLQQPVILDLHQDSMGIVASYKDGAVEARPEVKTIPTKEQEGSPSGLYYPFAFFGVGFALGQLIWPT</sequence>
<dbReference type="AlphaFoldDB" id="A0AAD3S1T0"/>
<reference evidence="2" key="1">
    <citation type="submission" date="2023-05" db="EMBL/GenBank/DDBJ databases">
        <title>Nepenthes gracilis genome sequencing.</title>
        <authorList>
            <person name="Fukushima K."/>
        </authorList>
    </citation>
    <scope>NUCLEOTIDE SEQUENCE</scope>
    <source>
        <strain evidence="2">SING2019-196</strain>
    </source>
</reference>
<accession>A0AAD3S1T0</accession>
<keyword evidence="1" id="KW-0812">Transmembrane</keyword>
<feature type="transmembrane region" description="Helical" evidence="1">
    <location>
        <begin position="69"/>
        <end position="87"/>
    </location>
</feature>
<organism evidence="2 3">
    <name type="scientific">Nepenthes gracilis</name>
    <name type="common">Slender pitcher plant</name>
    <dbReference type="NCBI Taxonomy" id="150966"/>
    <lineage>
        <taxon>Eukaryota</taxon>
        <taxon>Viridiplantae</taxon>
        <taxon>Streptophyta</taxon>
        <taxon>Embryophyta</taxon>
        <taxon>Tracheophyta</taxon>
        <taxon>Spermatophyta</taxon>
        <taxon>Magnoliopsida</taxon>
        <taxon>eudicotyledons</taxon>
        <taxon>Gunneridae</taxon>
        <taxon>Pentapetalae</taxon>
        <taxon>Caryophyllales</taxon>
        <taxon>Nepenthaceae</taxon>
        <taxon>Nepenthes</taxon>
    </lineage>
</organism>
<dbReference type="EMBL" id="BSYO01000004">
    <property type="protein sequence ID" value="GMH02815.1"/>
    <property type="molecule type" value="Genomic_DNA"/>
</dbReference>
<protein>
    <submittedName>
        <fullName evidence="2">Uncharacterized protein</fullName>
    </submittedName>
</protein>
<comment type="caution">
    <text evidence="2">The sequence shown here is derived from an EMBL/GenBank/DDBJ whole genome shotgun (WGS) entry which is preliminary data.</text>
</comment>
<evidence type="ECO:0000313" key="2">
    <source>
        <dbReference type="EMBL" id="GMH02815.1"/>
    </source>
</evidence>
<name>A0AAD3S1T0_NEPGR</name>
<proteinExistence type="predicted"/>
<gene>
    <name evidence="2" type="ORF">Nepgr_004654</name>
</gene>
<keyword evidence="1" id="KW-0472">Membrane</keyword>
<keyword evidence="3" id="KW-1185">Reference proteome</keyword>
<evidence type="ECO:0000313" key="3">
    <source>
        <dbReference type="Proteomes" id="UP001279734"/>
    </source>
</evidence>
<evidence type="ECO:0000256" key="1">
    <source>
        <dbReference type="SAM" id="Phobius"/>
    </source>
</evidence>